<keyword evidence="1" id="KW-0732">Signal</keyword>
<dbReference type="AlphaFoldDB" id="A0A5C0VM05"/>
<protein>
    <submittedName>
        <fullName evidence="3">DUF547 domain-containing protein</fullName>
    </submittedName>
</protein>
<evidence type="ECO:0000313" key="4">
    <source>
        <dbReference type="Proteomes" id="UP000323653"/>
    </source>
</evidence>
<feature type="chain" id="PRO_5022756851" evidence="1">
    <location>
        <begin position="24"/>
        <end position="259"/>
    </location>
</feature>
<feature type="signal peptide" evidence="1">
    <location>
        <begin position="1"/>
        <end position="23"/>
    </location>
</feature>
<proteinExistence type="predicted"/>
<feature type="domain" description="DUF547" evidence="2">
    <location>
        <begin position="87"/>
        <end position="196"/>
    </location>
</feature>
<reference evidence="3 4" key="1">
    <citation type="submission" date="2019-08" db="EMBL/GenBank/DDBJ databases">
        <title>Pedobacter sp. nov., isolated from Han river, South Korea.</title>
        <authorList>
            <person name="Lee D.-H."/>
            <person name="Kim Y.-S."/>
            <person name="Hwang E.-M."/>
            <person name="Le Tran T.C."/>
            <person name="Cha C.-J."/>
        </authorList>
    </citation>
    <scope>NUCLEOTIDE SEQUENCE [LARGE SCALE GENOMIC DNA]</scope>
    <source>
        <strain evidence="3 4">CJ43</strain>
    </source>
</reference>
<accession>A0A5C0VM05</accession>
<dbReference type="KEGG" id="pej:FYC62_16880"/>
<keyword evidence="4" id="KW-1185">Reference proteome</keyword>
<organism evidence="3 4">
    <name type="scientific">Pedobacter aquae</name>
    <dbReference type="NCBI Taxonomy" id="2605747"/>
    <lineage>
        <taxon>Bacteria</taxon>
        <taxon>Pseudomonadati</taxon>
        <taxon>Bacteroidota</taxon>
        <taxon>Sphingobacteriia</taxon>
        <taxon>Sphingobacteriales</taxon>
        <taxon>Sphingobacteriaceae</taxon>
        <taxon>Pedobacter</taxon>
    </lineage>
</organism>
<evidence type="ECO:0000259" key="2">
    <source>
        <dbReference type="Pfam" id="PF04784"/>
    </source>
</evidence>
<evidence type="ECO:0000313" key="3">
    <source>
        <dbReference type="EMBL" id="QEK53169.1"/>
    </source>
</evidence>
<dbReference type="EMBL" id="CP043329">
    <property type="protein sequence ID" value="QEK53169.1"/>
    <property type="molecule type" value="Genomic_DNA"/>
</dbReference>
<dbReference type="Pfam" id="PF04784">
    <property type="entry name" value="DUF547"/>
    <property type="match status" value="1"/>
</dbReference>
<evidence type="ECO:0000256" key="1">
    <source>
        <dbReference type="SAM" id="SignalP"/>
    </source>
</evidence>
<dbReference type="PANTHER" id="PTHR34386">
    <property type="entry name" value="GLUTAREDOXIN"/>
    <property type="match status" value="1"/>
</dbReference>
<dbReference type="GO" id="GO:0045454">
    <property type="term" value="P:cell redox homeostasis"/>
    <property type="evidence" value="ECO:0007669"/>
    <property type="project" value="TreeGrafter"/>
</dbReference>
<dbReference type="GO" id="GO:0009055">
    <property type="term" value="F:electron transfer activity"/>
    <property type="evidence" value="ECO:0007669"/>
    <property type="project" value="TreeGrafter"/>
</dbReference>
<dbReference type="Proteomes" id="UP000323653">
    <property type="component" value="Chromosome"/>
</dbReference>
<gene>
    <name evidence="3" type="ORF">FYC62_16880</name>
</gene>
<sequence>MYKMKKYVAAFMLASFAVPQVIAKSSTRIGLSSSLEASQTAKPNHAVLNKLLNTYVNGAGVVNYKAFLKDKLTLQQYLKSLANVKLNTLSKDEQLAFWINIYNAATIDQILRNYPVKSIMDISGGKVWDQKLPYTFAGKSYTLNEIEKVKLIEELDDARVHFAVNCAAISCPKLLNKAYTADNVESLLNANTSAFLNDTEFNKISPAKAQLSNIFNWYKVDFVKAEGSVAAFVNKYAKLKIKENTPLNYINYNWSLNDK</sequence>
<dbReference type="PANTHER" id="PTHR34386:SF1">
    <property type="entry name" value="GLUTAREDOXIN-LIKE PROTEIN NRDH"/>
    <property type="match status" value="1"/>
</dbReference>
<dbReference type="InterPro" id="IPR051548">
    <property type="entry name" value="Grx-like_ET"/>
</dbReference>
<name>A0A5C0VM05_9SPHI</name>
<dbReference type="InterPro" id="IPR006869">
    <property type="entry name" value="DUF547"/>
</dbReference>